<dbReference type="EMBL" id="AP023343">
    <property type="protein sequence ID" value="BCI89666.1"/>
    <property type="molecule type" value="Genomic_DNA"/>
</dbReference>
<dbReference type="InterPro" id="IPR025289">
    <property type="entry name" value="DUF4081"/>
</dbReference>
<protein>
    <recommendedName>
        <fullName evidence="1">DUF4081 domain-containing protein</fullName>
    </recommendedName>
</protein>
<feature type="domain" description="DUF4081" evidence="1">
    <location>
        <begin position="54"/>
        <end position="157"/>
    </location>
</feature>
<dbReference type="Proteomes" id="UP000516380">
    <property type="component" value="Chromosome"/>
</dbReference>
<reference evidence="2 3" key="1">
    <citation type="submission" date="2020-07" db="EMBL/GenBank/DDBJ databases">
        <title>Mycobacterium kansasii (former subtype) with zoonotic potential isolated from diseased indoor pet cat, Japan.</title>
        <authorList>
            <person name="Fukano H."/>
            <person name="Terazono T."/>
            <person name="Hoshino Y."/>
        </authorList>
    </citation>
    <scope>NUCLEOTIDE SEQUENCE [LARGE SCALE GENOMIC DNA]</scope>
    <source>
        <strain evidence="2 3">Kuro-I</strain>
    </source>
</reference>
<name>A0A7G1IF00_MYCKA</name>
<gene>
    <name evidence="2" type="ORF">NIIDMKKI_48720</name>
</gene>
<accession>A0A7G1IF00</accession>
<organism evidence="2 3">
    <name type="scientific">Mycobacterium kansasii</name>
    <dbReference type="NCBI Taxonomy" id="1768"/>
    <lineage>
        <taxon>Bacteria</taxon>
        <taxon>Bacillati</taxon>
        <taxon>Actinomycetota</taxon>
        <taxon>Actinomycetes</taxon>
        <taxon>Mycobacteriales</taxon>
        <taxon>Mycobacteriaceae</taxon>
        <taxon>Mycobacterium</taxon>
    </lineage>
</organism>
<keyword evidence="3" id="KW-1185">Reference proteome</keyword>
<proteinExistence type="predicted"/>
<dbReference type="Pfam" id="PF13312">
    <property type="entry name" value="DUF4081"/>
    <property type="match status" value="1"/>
</dbReference>
<evidence type="ECO:0000259" key="1">
    <source>
        <dbReference type="Pfam" id="PF13312"/>
    </source>
</evidence>
<evidence type="ECO:0000313" key="2">
    <source>
        <dbReference type="EMBL" id="BCI89666.1"/>
    </source>
</evidence>
<dbReference type="AlphaFoldDB" id="A0A7G1IF00"/>
<evidence type="ECO:0000313" key="3">
    <source>
        <dbReference type="Proteomes" id="UP000516380"/>
    </source>
</evidence>
<sequence>MSAPPIMRLVGERRVAVVRDAAAVWRVLDENPIESCMVAARVADYGIEPNSIGGELWTRRGGVDESLCFAGANLIPLRGGLIDLNAFADEAKSTARRCSSLVGRADLVLPMWQRLESTWGPARDVRDHQPLMAINTHPSCAIDPEVRQVRPEELDAYLVAAVDMFIGEVGIDPRMGDGGRGYRRRVASLIAAGRAWARFEHGEVVFKAEVGSQSPSVGQIQGCGFIRSDAAWVGDRRYRDGCRGDRRQRAHRQPVREQLQHRRPCRLHASRVPGSGYLRHGAARLSRGAGVTPRRKSGSNPALALRTAVAWLNNGWVSVCRRGRCCQSS</sequence>